<protein>
    <recommendedName>
        <fullName evidence="2">HTH CENPB-type domain-containing protein</fullName>
    </recommendedName>
</protein>
<reference evidence="3" key="3">
    <citation type="submission" date="2025-09" db="UniProtKB">
        <authorList>
            <consortium name="Ensembl"/>
        </authorList>
    </citation>
    <scope>IDENTIFICATION</scope>
</reference>
<dbReference type="PANTHER" id="PTHR19303:SF73">
    <property type="entry name" value="PROTEIN PDC2"/>
    <property type="match status" value="1"/>
</dbReference>
<dbReference type="EMBL" id="AFYH01180792">
    <property type="status" value="NOT_ANNOTATED_CDS"/>
    <property type="molecule type" value="Genomic_DNA"/>
</dbReference>
<dbReference type="eggNOG" id="KOG3105">
    <property type="taxonomic scope" value="Eukaryota"/>
</dbReference>
<dbReference type="GO" id="GO:0003677">
    <property type="term" value="F:DNA binding"/>
    <property type="evidence" value="ECO:0007669"/>
    <property type="project" value="UniProtKB-KW"/>
</dbReference>
<dbReference type="InterPro" id="IPR004875">
    <property type="entry name" value="DDE_SF_endonuclease_dom"/>
</dbReference>
<organism evidence="3 4">
    <name type="scientific">Latimeria chalumnae</name>
    <name type="common">Coelacanth</name>
    <dbReference type="NCBI Taxonomy" id="7897"/>
    <lineage>
        <taxon>Eukaryota</taxon>
        <taxon>Metazoa</taxon>
        <taxon>Chordata</taxon>
        <taxon>Craniata</taxon>
        <taxon>Vertebrata</taxon>
        <taxon>Euteleostomi</taxon>
        <taxon>Coelacanthiformes</taxon>
        <taxon>Coelacanthidae</taxon>
        <taxon>Latimeria</taxon>
    </lineage>
</organism>
<evidence type="ECO:0000313" key="3">
    <source>
        <dbReference type="Ensembl" id="ENSLACP00000008974.1"/>
    </source>
</evidence>
<dbReference type="InterPro" id="IPR006600">
    <property type="entry name" value="HTH_CenpB_DNA-bd_dom"/>
</dbReference>
<evidence type="ECO:0000313" key="4">
    <source>
        <dbReference type="Proteomes" id="UP000008672"/>
    </source>
</evidence>
<dbReference type="PROSITE" id="PS51253">
    <property type="entry name" value="HTH_CENPB"/>
    <property type="match status" value="1"/>
</dbReference>
<dbReference type="HOGENOM" id="CLU_018294_3_0_1"/>
<keyword evidence="4" id="KW-1185">Reference proteome</keyword>
<proteinExistence type="predicted"/>
<dbReference type="Proteomes" id="UP000008672">
    <property type="component" value="Unassembled WGS sequence"/>
</dbReference>
<feature type="domain" description="HTH CENPB-type" evidence="2">
    <location>
        <begin position="1"/>
        <end position="24"/>
    </location>
</feature>
<sequence>YQDASVSLNWIDRFHCRHNIVFTTVCGEGADVDGDVILLWKVIWGLIPRDVFNFDETGLFFCLQPDKTMCFNKGWARNNKERLTVLLGANSDRSEKRLPLVIGKAQKPRCFKDVHSLPCTYRTNKKAWMTSQLFTEFLMDYDNCFKREKYYFLCITAHKDMHLHNITLPFLPPNTSHLQTTDQGIIKNFKACYRKQLVKWHLPETDNRDKPVTVLDALYIIRSAWRPITTTCVQNCFYHSGVPLPHPLPSEMEVNEEEEIKSFWSAINMNHTSKEFVNIDDDLPICQEHTNDEICQDVLCVREEECVKHEHSDEEAAAMSVPSNLQALQLVNDVRRFISSTDDIPEHLF</sequence>
<dbReference type="Pfam" id="PF03184">
    <property type="entry name" value="DDE_1"/>
    <property type="match status" value="1"/>
</dbReference>
<dbReference type="Ensembl" id="ENSLACT00000009043.1">
    <property type="protein sequence ID" value="ENSLACP00000008974.1"/>
    <property type="gene ID" value="ENSLACG00000007925.1"/>
</dbReference>
<reference evidence="4" key="1">
    <citation type="submission" date="2011-08" db="EMBL/GenBank/DDBJ databases">
        <title>The draft genome of Latimeria chalumnae.</title>
        <authorList>
            <person name="Di Palma F."/>
            <person name="Alfoldi J."/>
            <person name="Johnson J."/>
            <person name="Berlin A."/>
            <person name="Gnerre S."/>
            <person name="Jaffe D."/>
            <person name="MacCallum I."/>
            <person name="Young S."/>
            <person name="Walker B.J."/>
            <person name="Lander E."/>
            <person name="Lindblad-Toh K."/>
        </authorList>
    </citation>
    <scope>NUCLEOTIDE SEQUENCE [LARGE SCALE GENOMIC DNA]</scope>
    <source>
        <strain evidence="4">Wild caught</strain>
    </source>
</reference>
<dbReference type="GeneTree" id="ENSGT00940000164756"/>
<name>H3AH53_LATCH</name>
<dbReference type="InParanoid" id="H3AH53"/>
<dbReference type="AlphaFoldDB" id="H3AH53"/>
<dbReference type="PANTHER" id="PTHR19303">
    <property type="entry name" value="TRANSPOSON"/>
    <property type="match status" value="1"/>
</dbReference>
<evidence type="ECO:0000256" key="1">
    <source>
        <dbReference type="ARBA" id="ARBA00023125"/>
    </source>
</evidence>
<reference evidence="3" key="2">
    <citation type="submission" date="2025-08" db="UniProtKB">
        <authorList>
            <consortium name="Ensembl"/>
        </authorList>
    </citation>
    <scope>IDENTIFICATION</scope>
</reference>
<dbReference type="InterPro" id="IPR050863">
    <property type="entry name" value="CenT-Element_Derived"/>
</dbReference>
<dbReference type="GO" id="GO:0005634">
    <property type="term" value="C:nucleus"/>
    <property type="evidence" value="ECO:0007669"/>
    <property type="project" value="TreeGrafter"/>
</dbReference>
<accession>H3AH53</accession>
<evidence type="ECO:0000259" key="2">
    <source>
        <dbReference type="PROSITE" id="PS51253"/>
    </source>
</evidence>
<keyword evidence="1" id="KW-0238">DNA-binding</keyword>